<dbReference type="AlphaFoldDB" id="A0A6A3E700"/>
<dbReference type="GO" id="GO:0000150">
    <property type="term" value="F:DNA strand exchange activity"/>
    <property type="evidence" value="ECO:0007669"/>
    <property type="project" value="InterPro"/>
</dbReference>
<evidence type="ECO:0000313" key="2">
    <source>
        <dbReference type="EMBL" id="KAE8929639.1"/>
    </source>
</evidence>
<evidence type="ECO:0000313" key="3">
    <source>
        <dbReference type="EMBL" id="KAE8984769.1"/>
    </source>
</evidence>
<dbReference type="EMBL" id="QXFX01001853">
    <property type="protein sequence ID" value="KAE9083854.1"/>
    <property type="molecule type" value="Genomic_DNA"/>
</dbReference>
<evidence type="ECO:0000313" key="6">
    <source>
        <dbReference type="Proteomes" id="UP000429523"/>
    </source>
</evidence>
<dbReference type="InterPro" id="IPR006120">
    <property type="entry name" value="Resolvase_HTH_dom"/>
</dbReference>
<dbReference type="EMBL" id="QXFW01001871">
    <property type="protein sequence ID" value="KAE8984769.1"/>
    <property type="molecule type" value="Genomic_DNA"/>
</dbReference>
<dbReference type="Proteomes" id="UP000429523">
    <property type="component" value="Unassembled WGS sequence"/>
</dbReference>
<dbReference type="Gene3D" id="1.10.10.60">
    <property type="entry name" value="Homeodomain-like"/>
    <property type="match status" value="1"/>
</dbReference>
<dbReference type="InterPro" id="IPR009057">
    <property type="entry name" value="Homeodomain-like_sf"/>
</dbReference>
<organism evidence="2 6">
    <name type="scientific">Phytophthora fragariae</name>
    <dbReference type="NCBI Taxonomy" id="53985"/>
    <lineage>
        <taxon>Eukaryota</taxon>
        <taxon>Sar</taxon>
        <taxon>Stramenopiles</taxon>
        <taxon>Oomycota</taxon>
        <taxon>Peronosporomycetes</taxon>
        <taxon>Peronosporales</taxon>
        <taxon>Peronosporaceae</taxon>
        <taxon>Phytophthora</taxon>
    </lineage>
</organism>
<dbReference type="Pfam" id="PF02796">
    <property type="entry name" value="HTH_7"/>
    <property type="match status" value="1"/>
</dbReference>
<dbReference type="Proteomes" id="UP000488956">
    <property type="component" value="Unassembled WGS sequence"/>
</dbReference>
<name>A0A6A3E700_9STRA</name>
<evidence type="ECO:0000313" key="9">
    <source>
        <dbReference type="Proteomes" id="UP000488956"/>
    </source>
</evidence>
<dbReference type="EMBL" id="QXGF01001488">
    <property type="protein sequence ID" value="KAE8929639.1"/>
    <property type="molecule type" value="Genomic_DNA"/>
</dbReference>
<protein>
    <recommendedName>
        <fullName evidence="1">Resolvase HTH domain-containing protein</fullName>
    </recommendedName>
</protein>
<dbReference type="Proteomes" id="UP000460718">
    <property type="component" value="Unassembled WGS sequence"/>
</dbReference>
<accession>A0A6A3E700</accession>
<evidence type="ECO:0000313" key="7">
    <source>
        <dbReference type="Proteomes" id="UP000460718"/>
    </source>
</evidence>
<sequence length="49" mass="5760">MSQREARMAQDDIEEAYSLHRYGMTNAAIAERMGLSKDQVYRAIKKRRL</sequence>
<dbReference type="EMBL" id="QXGC01006315">
    <property type="protein sequence ID" value="KAE9162745.1"/>
    <property type="molecule type" value="Genomic_DNA"/>
</dbReference>
<evidence type="ECO:0000259" key="1">
    <source>
        <dbReference type="Pfam" id="PF02796"/>
    </source>
</evidence>
<reference evidence="2 6" key="1">
    <citation type="submission" date="2018-08" db="EMBL/GenBank/DDBJ databases">
        <title>Genomic investigation of the strawberry pathogen Phytophthora fragariae indicates pathogenicity is determined by transcriptional variation in three key races.</title>
        <authorList>
            <person name="Adams T.M."/>
            <person name="Armitage A.D."/>
            <person name="Sobczyk M.K."/>
            <person name="Bates H.J."/>
            <person name="Dunwell J.M."/>
            <person name="Nellist C.F."/>
            <person name="Harrison R.J."/>
        </authorList>
    </citation>
    <scope>NUCLEOTIDE SEQUENCE [LARGE SCALE GENOMIC DNA]</scope>
    <source>
        <strain evidence="5 8">BC-23</strain>
        <strain evidence="2 6">NOV-9</strain>
        <strain evidence="4 9">ONT-3</strain>
        <strain evidence="3 7">SCRP245</strain>
    </source>
</reference>
<evidence type="ECO:0000313" key="4">
    <source>
        <dbReference type="EMBL" id="KAE9083854.1"/>
    </source>
</evidence>
<evidence type="ECO:0000313" key="5">
    <source>
        <dbReference type="EMBL" id="KAE9162745.1"/>
    </source>
</evidence>
<dbReference type="Proteomes" id="UP000476176">
    <property type="component" value="Unassembled WGS sequence"/>
</dbReference>
<gene>
    <name evidence="5" type="ORF">PF004_g30385</name>
    <name evidence="2" type="ORF">PF009_g20253</name>
    <name evidence="4" type="ORF">PF010_g21059</name>
    <name evidence="3" type="ORF">PF011_g20657</name>
</gene>
<proteinExistence type="predicted"/>
<dbReference type="GO" id="GO:0003677">
    <property type="term" value="F:DNA binding"/>
    <property type="evidence" value="ECO:0007669"/>
    <property type="project" value="InterPro"/>
</dbReference>
<feature type="domain" description="Resolvase HTH" evidence="1">
    <location>
        <begin position="10"/>
        <end position="43"/>
    </location>
</feature>
<comment type="caution">
    <text evidence="2">The sequence shown here is derived from an EMBL/GenBank/DDBJ whole genome shotgun (WGS) entry which is preliminary data.</text>
</comment>
<dbReference type="SUPFAM" id="SSF46689">
    <property type="entry name" value="Homeodomain-like"/>
    <property type="match status" value="1"/>
</dbReference>
<evidence type="ECO:0000313" key="8">
    <source>
        <dbReference type="Proteomes" id="UP000476176"/>
    </source>
</evidence>